<feature type="transmembrane region" description="Helical" evidence="15">
    <location>
        <begin position="249"/>
        <end position="269"/>
    </location>
</feature>
<reference evidence="18" key="1">
    <citation type="submission" date="2023-06" db="EMBL/GenBank/DDBJ databases">
        <title>Conoideocrella luteorostrata (Hypocreales: Clavicipitaceae), a potential biocontrol fungus for elongate hemlock scale in United States Christmas tree production areas.</title>
        <authorList>
            <person name="Barrett H."/>
            <person name="Lovett B."/>
            <person name="Macias A.M."/>
            <person name="Stajich J.E."/>
            <person name="Kasson M.T."/>
        </authorList>
    </citation>
    <scope>NUCLEOTIDE SEQUENCE</scope>
    <source>
        <strain evidence="18">ARSEF 14590</strain>
    </source>
</reference>
<dbReference type="Proteomes" id="UP001251528">
    <property type="component" value="Unassembled WGS sequence"/>
</dbReference>
<dbReference type="InterPro" id="IPR051694">
    <property type="entry name" value="Immunoregulatory_rcpt-like"/>
</dbReference>
<evidence type="ECO:0000256" key="5">
    <source>
        <dbReference type="ARBA" id="ARBA00022525"/>
    </source>
</evidence>
<evidence type="ECO:0000256" key="12">
    <source>
        <dbReference type="ARBA" id="ARBA00023288"/>
    </source>
</evidence>
<evidence type="ECO:0000313" key="18">
    <source>
        <dbReference type="EMBL" id="KAK2595296.1"/>
    </source>
</evidence>
<evidence type="ECO:0000256" key="10">
    <source>
        <dbReference type="ARBA" id="ARBA00023136"/>
    </source>
</evidence>
<feature type="domain" description="CFEM" evidence="17">
    <location>
        <begin position="72"/>
        <end position="187"/>
    </location>
</feature>
<keyword evidence="9 15" id="KW-1133">Transmembrane helix</keyword>
<comment type="subcellular location">
    <subcellularLocation>
        <location evidence="2">Membrane</location>
        <topology evidence="2">Lipid-anchor</topology>
        <topology evidence="2">GPI-anchor</topology>
    </subcellularLocation>
    <subcellularLocation>
        <location evidence="1">Membrane</location>
        <topology evidence="1">Single-pass membrane protein</topology>
    </subcellularLocation>
    <subcellularLocation>
        <location evidence="3">Secreted</location>
    </subcellularLocation>
</comment>
<dbReference type="InterPro" id="IPR008427">
    <property type="entry name" value="Extracellular_membr_CFEM_dom"/>
</dbReference>
<keyword evidence="12" id="KW-0449">Lipoprotein</keyword>
<organism evidence="18 19">
    <name type="scientific">Conoideocrella luteorostrata</name>
    <dbReference type="NCBI Taxonomy" id="1105319"/>
    <lineage>
        <taxon>Eukaryota</taxon>
        <taxon>Fungi</taxon>
        <taxon>Dikarya</taxon>
        <taxon>Ascomycota</taxon>
        <taxon>Pezizomycotina</taxon>
        <taxon>Sordariomycetes</taxon>
        <taxon>Hypocreomycetidae</taxon>
        <taxon>Hypocreales</taxon>
        <taxon>Clavicipitaceae</taxon>
        <taxon>Conoideocrella</taxon>
    </lineage>
</organism>
<keyword evidence="6" id="KW-0336">GPI-anchor</keyword>
<feature type="binding site" description="axial binding residue" evidence="13">
    <location>
        <position position="122"/>
    </location>
    <ligand>
        <name>heme</name>
        <dbReference type="ChEBI" id="CHEBI:30413"/>
    </ligand>
    <ligandPart>
        <name>Fe</name>
        <dbReference type="ChEBI" id="CHEBI:18248"/>
    </ligandPart>
</feature>
<keyword evidence="13" id="KW-0408">Iron</keyword>
<feature type="chain" id="PRO_5042587784" description="CFEM domain-containing protein" evidence="16">
    <location>
        <begin position="25"/>
        <end position="360"/>
    </location>
</feature>
<name>A0AAJ0CQY3_9HYPO</name>
<dbReference type="PROSITE" id="PS52012">
    <property type="entry name" value="CFEM"/>
    <property type="match status" value="1"/>
</dbReference>
<evidence type="ECO:0000256" key="16">
    <source>
        <dbReference type="SAM" id="SignalP"/>
    </source>
</evidence>
<evidence type="ECO:0000313" key="19">
    <source>
        <dbReference type="Proteomes" id="UP001251528"/>
    </source>
</evidence>
<gene>
    <name evidence="18" type="ORF">QQS21_007011</name>
</gene>
<feature type="signal peptide" evidence="16">
    <location>
        <begin position="1"/>
        <end position="24"/>
    </location>
</feature>
<feature type="disulfide bond" evidence="13">
    <location>
        <begin position="118"/>
        <end position="125"/>
    </location>
</feature>
<keyword evidence="13" id="KW-0479">Metal-binding</keyword>
<evidence type="ECO:0000259" key="17">
    <source>
        <dbReference type="PROSITE" id="PS52012"/>
    </source>
</evidence>
<dbReference type="GO" id="GO:0046872">
    <property type="term" value="F:metal ion binding"/>
    <property type="evidence" value="ECO:0007669"/>
    <property type="project" value="UniProtKB-UniRule"/>
</dbReference>
<keyword evidence="5" id="KW-0964">Secreted</keyword>
<dbReference type="EMBL" id="JASWJB010000137">
    <property type="protein sequence ID" value="KAK2595296.1"/>
    <property type="molecule type" value="Genomic_DNA"/>
</dbReference>
<protein>
    <recommendedName>
        <fullName evidence="17">CFEM domain-containing protein</fullName>
    </recommendedName>
</protein>
<evidence type="ECO:0000256" key="15">
    <source>
        <dbReference type="SAM" id="Phobius"/>
    </source>
</evidence>
<evidence type="ECO:0000256" key="1">
    <source>
        <dbReference type="ARBA" id="ARBA00004167"/>
    </source>
</evidence>
<evidence type="ECO:0000256" key="4">
    <source>
        <dbReference type="ARBA" id="ARBA00010031"/>
    </source>
</evidence>
<dbReference type="GO" id="GO:0071944">
    <property type="term" value="C:cell periphery"/>
    <property type="evidence" value="ECO:0007669"/>
    <property type="project" value="UniProtKB-ARBA"/>
</dbReference>
<feature type="disulfide bond" evidence="13">
    <location>
        <begin position="127"/>
        <end position="160"/>
    </location>
</feature>
<dbReference type="PANTHER" id="PTHR15549">
    <property type="entry name" value="PAIRED IMMUNOGLOBULIN-LIKE TYPE 2 RECEPTOR"/>
    <property type="match status" value="1"/>
</dbReference>
<dbReference type="PANTHER" id="PTHR15549:SF26">
    <property type="entry name" value="AXIAL BUDDING PATTERN PROTEIN 2-RELATED"/>
    <property type="match status" value="1"/>
</dbReference>
<keyword evidence="19" id="KW-1185">Reference proteome</keyword>
<feature type="region of interest" description="Disordered" evidence="14">
    <location>
        <begin position="297"/>
        <end position="324"/>
    </location>
</feature>
<dbReference type="GO" id="GO:0005576">
    <property type="term" value="C:extracellular region"/>
    <property type="evidence" value="ECO:0007669"/>
    <property type="project" value="UniProtKB-SubCell"/>
</dbReference>
<comment type="similarity">
    <text evidence="4">Belongs to the RBT5 family.</text>
</comment>
<keyword evidence="7 15" id="KW-0812">Transmembrane</keyword>
<keyword evidence="13" id="KW-0349">Heme</keyword>
<keyword evidence="8 16" id="KW-0732">Signal</keyword>
<dbReference type="GO" id="GO:0098552">
    <property type="term" value="C:side of membrane"/>
    <property type="evidence" value="ECO:0007669"/>
    <property type="project" value="UniProtKB-KW"/>
</dbReference>
<accession>A0AAJ0CQY3</accession>
<comment type="caution">
    <text evidence="18">The sequence shown here is derived from an EMBL/GenBank/DDBJ whole genome shotgun (WGS) entry which is preliminary data.</text>
</comment>
<evidence type="ECO:0000256" key="2">
    <source>
        <dbReference type="ARBA" id="ARBA00004589"/>
    </source>
</evidence>
<evidence type="ECO:0000256" key="11">
    <source>
        <dbReference type="ARBA" id="ARBA00023157"/>
    </source>
</evidence>
<evidence type="ECO:0000256" key="3">
    <source>
        <dbReference type="ARBA" id="ARBA00004613"/>
    </source>
</evidence>
<evidence type="ECO:0000256" key="8">
    <source>
        <dbReference type="ARBA" id="ARBA00022729"/>
    </source>
</evidence>
<keyword evidence="6" id="KW-0325">Glycoprotein</keyword>
<evidence type="ECO:0000256" key="7">
    <source>
        <dbReference type="ARBA" id="ARBA00022692"/>
    </source>
</evidence>
<proteinExistence type="inferred from homology"/>
<evidence type="ECO:0000256" key="13">
    <source>
        <dbReference type="PROSITE-ProRule" id="PRU01356"/>
    </source>
</evidence>
<comment type="caution">
    <text evidence="13">Lacks conserved residue(s) required for the propagation of feature annotation.</text>
</comment>
<sequence>MAPQTESFGLRLSAIVLTATLAAARGPYAGGINMDNACVAQHGTSSGPARCSVGVFDWSCGPSHLGINVDRACKDTYGPIAYSVAQGGGCNDWDCYLPPLCAQDCARKWTSTSNIGTCAASDPTCICSRSTFLGDLACCTVRLCGTDDQRDTVQYAGAFCSNYLVTLPPAAPTGCAATATTAKPPSMTISSSAISPTLLTAAISSISRTASFSSVSGTLTTWLSPSTSATTISQPEAIAYDGLSTGAKAGIGAGVGVAVIIIVLAVLLWRSRKASGQRRGPVPVVTAVGRGQDNAEKNVVSSLQQQQQQQQQSPPPNCDHQQQRFSPTEMYDHAAATWKPPQELHGNAIYEAGDGAIGRR</sequence>
<evidence type="ECO:0000256" key="14">
    <source>
        <dbReference type="SAM" id="MobiDB-lite"/>
    </source>
</evidence>
<dbReference type="AlphaFoldDB" id="A0AAJ0CQY3"/>
<keyword evidence="11 13" id="KW-1015">Disulfide bond</keyword>
<evidence type="ECO:0000256" key="9">
    <source>
        <dbReference type="ARBA" id="ARBA00022989"/>
    </source>
</evidence>
<dbReference type="Pfam" id="PF05730">
    <property type="entry name" value="CFEM"/>
    <property type="match status" value="1"/>
</dbReference>
<keyword evidence="10 15" id="KW-0472">Membrane</keyword>
<evidence type="ECO:0000256" key="6">
    <source>
        <dbReference type="ARBA" id="ARBA00022622"/>
    </source>
</evidence>